<reference evidence="5" key="1">
    <citation type="journal article" date="2025" name="Foods">
        <title>Unveiling the Microbial Signatures of Arabica Coffee Cherries: Insights into Ripeness Specific Diversity, Functional Traits, and Implications for Quality and Safety.</title>
        <authorList>
            <consortium name="RefSeq"/>
            <person name="Tenea G.N."/>
            <person name="Cifuentes V."/>
            <person name="Reyes P."/>
            <person name="Cevallos-Vallejos M."/>
        </authorList>
    </citation>
    <scope>NUCLEOTIDE SEQUENCE [LARGE SCALE GENOMIC DNA]</scope>
</reference>
<dbReference type="Pfam" id="PF14432">
    <property type="entry name" value="DYW_deaminase"/>
    <property type="match status" value="1"/>
</dbReference>
<dbReference type="Proteomes" id="UP001652660">
    <property type="component" value="Chromosome 1c"/>
</dbReference>
<dbReference type="PANTHER" id="PTHR47926">
    <property type="entry name" value="PENTATRICOPEPTIDE REPEAT-CONTAINING PROTEIN"/>
    <property type="match status" value="1"/>
</dbReference>
<accession>A0A6P6X0G7</accession>
<keyword evidence="2" id="KW-0677">Repeat</keyword>
<dbReference type="SUPFAM" id="SSF48452">
    <property type="entry name" value="TPR-like"/>
    <property type="match status" value="1"/>
</dbReference>
<feature type="repeat" description="PPR" evidence="3">
    <location>
        <begin position="529"/>
        <end position="559"/>
    </location>
</feature>
<dbReference type="GO" id="GO:0009451">
    <property type="term" value="P:RNA modification"/>
    <property type="evidence" value="ECO:0007669"/>
    <property type="project" value="InterPro"/>
</dbReference>
<organism evidence="5 6">
    <name type="scientific">Coffea arabica</name>
    <name type="common">Arabian coffee</name>
    <dbReference type="NCBI Taxonomy" id="13443"/>
    <lineage>
        <taxon>Eukaryota</taxon>
        <taxon>Viridiplantae</taxon>
        <taxon>Streptophyta</taxon>
        <taxon>Embryophyta</taxon>
        <taxon>Tracheophyta</taxon>
        <taxon>Spermatophyta</taxon>
        <taxon>Magnoliopsida</taxon>
        <taxon>eudicotyledons</taxon>
        <taxon>Gunneridae</taxon>
        <taxon>Pentapetalae</taxon>
        <taxon>asterids</taxon>
        <taxon>lamiids</taxon>
        <taxon>Gentianales</taxon>
        <taxon>Rubiaceae</taxon>
        <taxon>Ixoroideae</taxon>
        <taxon>Gardenieae complex</taxon>
        <taxon>Bertiereae - Coffeeae clade</taxon>
        <taxon>Coffeeae</taxon>
        <taxon>Coffea</taxon>
    </lineage>
</organism>
<dbReference type="InterPro" id="IPR046960">
    <property type="entry name" value="PPR_At4g14850-like_plant"/>
</dbReference>
<dbReference type="GO" id="GO:0003723">
    <property type="term" value="F:RNA binding"/>
    <property type="evidence" value="ECO:0007669"/>
    <property type="project" value="InterPro"/>
</dbReference>
<dbReference type="Pfam" id="PF20431">
    <property type="entry name" value="E_motif"/>
    <property type="match status" value="1"/>
</dbReference>
<keyword evidence="5" id="KW-1185">Reference proteome</keyword>
<dbReference type="NCBIfam" id="TIGR00756">
    <property type="entry name" value="PPR"/>
    <property type="match status" value="6"/>
</dbReference>
<sequence length="938" mass="105261">MEAPILLNLEKVPFLPKQVPAHDSIRWNSVIKHQAKLKNDKAILTTYAHMEALGILPNSTTLPLIFKACANLQTLERGKKIQKDMMGSPLINDIRVGTSLVDFYSKCGCLEDAYYVFDEMPKRDVIAWNAMILGCVQCMEYEAALFLFMEMQEENLRPNSRTVVSLLKACGELSELGLGKGIHGYSLRNGLMEMSSHVGSALISFYSRFDMTTANHVFRSLGSRSTVSWNSMLCGYFDAGHYLKTVDLFLWMLKGGKEYDHVTVLVIIQACAELGLIELGIQVHQLVIKHGFSKDLHTLNALMRFYSSMGCLKCSFDLFISVPNKDVVLWNSMISACIDNSLNDEAIKMFTEMQIEGIRPNDSSIVSMINLFAGLEKGFTNGKSLHAYAIKYGMEAFTLCRIALLNMYGVLNCAEDALNIFSETNDSDVVSWNTLIAALAHNGLRSQVFLFFRQMQESDVKPNGHTVISILAACDDDSFLNTGRSFHGYVVKNGLEVDAALNAALTEMYMNCGDEANSKYLFEGFRNKDLISWNAMISNYVNNNRPQKALLLFHRMISEVEPNFSTVVSALSACAYLAELSQGLCLHAYITRRESLMGFHLPVANALITMYARCGCMRYAEYVFSSLQKRNSVSWNAIIAGYGMHGRGHDAVLAFSQMLEEGFLPTDFTFVSALSACSHSGLIEKGLQLYHSMVQDFYITPKLVHYACAVDLLSRGGRLDEAMQLIKSMPIAPDASVWRALLGACRVYSETRYAKIIFERLVELEPTNAGNYILLSNVYAAAGHWSEVRKLRILLEKNGLVKPPGKSWIVVKNKLHQFTAGDKSHPESDKIYQKLSYLVSSIKRRGYVPDVCWVLHDEEPEEKLRRLLSHSEKLAIAFGLMNVGARSPVLITKNLRVCGDCHEFSKHVSRLVGKEIILRDGSRFHHFRNGICSCKDYW</sequence>
<dbReference type="InterPro" id="IPR002885">
    <property type="entry name" value="PPR_rpt"/>
</dbReference>
<evidence type="ECO:0000313" key="5">
    <source>
        <dbReference type="Proteomes" id="UP001652660"/>
    </source>
</evidence>
<dbReference type="InterPro" id="IPR046848">
    <property type="entry name" value="E_motif"/>
</dbReference>
<dbReference type="InterPro" id="IPR046849">
    <property type="entry name" value="E2_motif"/>
</dbReference>
<feature type="repeat" description="PPR" evidence="3">
    <location>
        <begin position="428"/>
        <end position="462"/>
    </location>
</feature>
<dbReference type="PANTHER" id="PTHR47926:SF482">
    <property type="entry name" value="PENTATRICOPEPTIDE REPEAT-CONTAINING PROTEIN CHLOROPLASTIC"/>
    <property type="match status" value="1"/>
</dbReference>
<dbReference type="Pfam" id="PF20430">
    <property type="entry name" value="Eplus_motif"/>
    <property type="match status" value="1"/>
</dbReference>
<feature type="repeat" description="PPR" evidence="3">
    <location>
        <begin position="631"/>
        <end position="665"/>
    </location>
</feature>
<dbReference type="GO" id="GO:0008270">
    <property type="term" value="F:zinc ion binding"/>
    <property type="evidence" value="ECO:0007669"/>
    <property type="project" value="InterPro"/>
</dbReference>
<evidence type="ECO:0000313" key="6">
    <source>
        <dbReference type="RefSeq" id="XP_027121233.2"/>
    </source>
</evidence>
<evidence type="ECO:0000256" key="2">
    <source>
        <dbReference type="ARBA" id="ARBA00022737"/>
    </source>
</evidence>
<feature type="repeat" description="PPR" evidence="3">
    <location>
        <begin position="326"/>
        <end position="360"/>
    </location>
</feature>
<dbReference type="InterPro" id="IPR032867">
    <property type="entry name" value="DYW_dom"/>
</dbReference>
<feature type="domain" description="DYW" evidence="4">
    <location>
        <begin position="846"/>
        <end position="938"/>
    </location>
</feature>
<evidence type="ECO:0000256" key="3">
    <source>
        <dbReference type="PROSITE-ProRule" id="PRU00708"/>
    </source>
</evidence>
<dbReference type="RefSeq" id="XP_027121233.2">
    <property type="nucleotide sequence ID" value="XM_027265432.2"/>
</dbReference>
<dbReference type="Gene3D" id="1.25.40.10">
    <property type="entry name" value="Tetratricopeptide repeat domain"/>
    <property type="match status" value="5"/>
</dbReference>
<dbReference type="Pfam" id="PF13041">
    <property type="entry name" value="PPR_2"/>
    <property type="match status" value="5"/>
</dbReference>
<dbReference type="OrthoDB" id="1887476at2759"/>
<comment type="similarity">
    <text evidence="1">Belongs to the PPR family. PCMP-H subfamily.</text>
</comment>
<proteinExistence type="inferred from homology"/>
<gene>
    <name evidence="6" type="primary">LOC113738173</name>
</gene>
<dbReference type="GeneID" id="113738173"/>
<dbReference type="Pfam" id="PF01535">
    <property type="entry name" value="PPR"/>
    <property type="match status" value="2"/>
</dbReference>
<dbReference type="InterPro" id="IPR011990">
    <property type="entry name" value="TPR-like_helical_dom_sf"/>
</dbReference>
<evidence type="ECO:0000259" key="4">
    <source>
        <dbReference type="Pfam" id="PF14432"/>
    </source>
</evidence>
<evidence type="ECO:0000256" key="1">
    <source>
        <dbReference type="ARBA" id="ARBA00006643"/>
    </source>
</evidence>
<feature type="repeat" description="PPR" evidence="3">
    <location>
        <begin position="124"/>
        <end position="158"/>
    </location>
</feature>
<dbReference type="AlphaFoldDB" id="A0A6P6X0G7"/>
<name>A0A6P6X0G7_COFAR</name>
<dbReference type="PROSITE" id="PS51375">
    <property type="entry name" value="PPR"/>
    <property type="match status" value="6"/>
</dbReference>
<reference evidence="6" key="2">
    <citation type="submission" date="2025-08" db="UniProtKB">
        <authorList>
            <consortium name="RefSeq"/>
        </authorList>
    </citation>
    <scope>IDENTIFICATION</scope>
    <source>
        <tissue evidence="6">Leaves</tissue>
    </source>
</reference>
<protein>
    <submittedName>
        <fullName evidence="6">Pentatricopeptide repeat-containing protein At3g13770, mitochondrial</fullName>
    </submittedName>
</protein>
<feature type="repeat" description="PPR" evidence="3">
    <location>
        <begin position="225"/>
        <end position="259"/>
    </location>
</feature>